<organism evidence="2 3">
    <name type="scientific">Novosphingobium barchaimii LL02</name>
    <dbReference type="NCBI Taxonomy" id="1114963"/>
    <lineage>
        <taxon>Bacteria</taxon>
        <taxon>Pseudomonadati</taxon>
        <taxon>Pseudomonadota</taxon>
        <taxon>Alphaproteobacteria</taxon>
        <taxon>Sphingomonadales</taxon>
        <taxon>Sphingomonadaceae</taxon>
        <taxon>Novosphingobium</taxon>
    </lineage>
</organism>
<keyword evidence="1" id="KW-0472">Membrane</keyword>
<reference evidence="2 3" key="1">
    <citation type="journal article" date="2015" name="G3 (Bethesda)">
        <title>Insights into Ongoing Evolution of the Hexachlorocyclohexane Catabolic Pathway from Comparative Genomics of Ten Sphingomonadaceae Strains.</title>
        <authorList>
            <person name="Pearce S.L."/>
            <person name="Oakeshott J.G."/>
            <person name="Pandey G."/>
        </authorList>
    </citation>
    <scope>NUCLEOTIDE SEQUENCE [LARGE SCALE GENOMIC DNA]</scope>
    <source>
        <strain evidence="2 3">LL02</strain>
    </source>
</reference>
<keyword evidence="1" id="KW-0812">Transmembrane</keyword>
<dbReference type="AlphaFoldDB" id="A0A0J8AF76"/>
<keyword evidence="3" id="KW-1185">Reference proteome</keyword>
<evidence type="ECO:0000256" key="1">
    <source>
        <dbReference type="SAM" id="Phobius"/>
    </source>
</evidence>
<evidence type="ECO:0000313" key="2">
    <source>
        <dbReference type="EMBL" id="KMS53540.1"/>
    </source>
</evidence>
<dbReference type="PANTHER" id="PTHR34219">
    <property type="entry name" value="IRON-REGULATED INNER MEMBRANE PROTEIN-RELATED"/>
    <property type="match status" value="1"/>
</dbReference>
<comment type="caution">
    <text evidence="2">The sequence shown here is derived from an EMBL/GenBank/DDBJ whole genome shotgun (WGS) entry which is preliminary data.</text>
</comment>
<keyword evidence="1" id="KW-1133">Transmembrane helix</keyword>
<dbReference type="PATRIC" id="fig|1114963.3.peg.3423"/>
<proteinExistence type="predicted"/>
<dbReference type="EMBL" id="JACU01000007">
    <property type="protein sequence ID" value="KMS53540.1"/>
    <property type="molecule type" value="Genomic_DNA"/>
</dbReference>
<feature type="transmembrane region" description="Helical" evidence="1">
    <location>
        <begin position="151"/>
        <end position="170"/>
    </location>
</feature>
<feature type="transmembrane region" description="Helical" evidence="1">
    <location>
        <begin position="443"/>
        <end position="460"/>
    </location>
</feature>
<name>A0A0J8AF76_9SPHN</name>
<feature type="transmembrane region" description="Helical" evidence="1">
    <location>
        <begin position="198"/>
        <end position="231"/>
    </location>
</feature>
<feature type="transmembrane region" description="Helical" evidence="1">
    <location>
        <begin position="385"/>
        <end position="407"/>
    </location>
</feature>
<dbReference type="PANTHER" id="PTHR34219:SF9">
    <property type="entry name" value="IRON-REGULATED INNER MEMBRANE PROTEIN"/>
    <property type="match status" value="1"/>
</dbReference>
<sequence>MNKARNAGKAKSRWPLPPATVRAVLSGHGILGLAFAAVIYLVCLSGTLAVFVHDLERWEQPAAPAATHIDDAVMTRALDVAARKAPAGTTLYATLPSEQEPGATIVAYSPSFEREWTVDAQGGLVEKAAAFSEFILKLHIALHLPRSWGEFIVGLTGVALLSSLVSGILAHPRVFKDAFHLRLGGSRRLQEADLHNRLGIWALPFHVTIALTGALLGLSTLIVGVLAMLLYRGDTAKVYGLFIDAPPAVNATPSPLPSVSELLAEARRRAPGAQPHQLTIENAGRADVRVTVTSQRDRLLVPQDTTSFDLAGRVVKNQHPDDLAAGTRILGGIGQLHFGWYGGLPVRIIYGLLGMALCVVTSSGVTIWLARRRDKGRAVPQWERLWAAVAWGQPLALVLAALAAIALPSTATALWTWLGATLALLLGFGMLRLPAPVCARGLRLALALALIALGACHLLVSRTTPGGLFVDIVLLIVGAGLLRSYMPIHFAARNG</sequence>
<evidence type="ECO:0000313" key="3">
    <source>
        <dbReference type="Proteomes" id="UP000052268"/>
    </source>
</evidence>
<dbReference type="RefSeq" id="WP_059152498.1">
    <property type="nucleotide sequence ID" value="NZ_KQ130455.1"/>
</dbReference>
<feature type="transmembrane region" description="Helical" evidence="1">
    <location>
        <begin position="21"/>
        <end position="51"/>
    </location>
</feature>
<feature type="transmembrane region" description="Helical" evidence="1">
    <location>
        <begin position="413"/>
        <end position="431"/>
    </location>
</feature>
<gene>
    <name evidence="2" type="ORF">V474_22915</name>
</gene>
<dbReference type="OrthoDB" id="9776609at2"/>
<dbReference type="InterPro" id="IPR005625">
    <property type="entry name" value="PepSY-ass_TM"/>
</dbReference>
<accession>A0A0J8AF76</accession>
<protein>
    <submittedName>
        <fullName evidence="2">Membrane protein</fullName>
    </submittedName>
</protein>
<feature type="transmembrane region" description="Helical" evidence="1">
    <location>
        <begin position="348"/>
        <end position="370"/>
    </location>
</feature>
<dbReference type="Proteomes" id="UP000052268">
    <property type="component" value="Unassembled WGS sequence"/>
</dbReference>
<dbReference type="Pfam" id="PF03929">
    <property type="entry name" value="PepSY_TM"/>
    <property type="match status" value="1"/>
</dbReference>
<feature type="transmembrane region" description="Helical" evidence="1">
    <location>
        <begin position="466"/>
        <end position="486"/>
    </location>
</feature>